<name>A5DH30_PICGU</name>
<evidence type="ECO:0000256" key="1">
    <source>
        <dbReference type="ARBA" id="ARBA00004477"/>
    </source>
</evidence>
<dbReference type="HOGENOM" id="CLU_150782_1_1_1"/>
<evidence type="ECO:0000256" key="6">
    <source>
        <dbReference type="ARBA" id="ARBA00023136"/>
    </source>
</evidence>
<gene>
    <name evidence="8" type="ORF">PGUG_02581</name>
</gene>
<dbReference type="GO" id="GO:0005789">
    <property type="term" value="C:endoplasmic reticulum membrane"/>
    <property type="evidence" value="ECO:0007669"/>
    <property type="project" value="UniProtKB-SubCell"/>
</dbReference>
<dbReference type="InParanoid" id="A5DH30"/>
<keyword evidence="4 7" id="KW-0256">Endoplasmic reticulum</keyword>
<comment type="caution">
    <text evidence="7">Lacks conserved residue(s) required for the propagation of feature annotation.</text>
</comment>
<dbReference type="PANTHER" id="PTHR16433">
    <property type="entry name" value="DOLICHOL-PHOSPHATE MANNOSYLTRANSFERASE SUBUNIT 3"/>
    <property type="match status" value="1"/>
</dbReference>
<keyword evidence="9" id="KW-1185">Reference proteome</keyword>
<accession>A5DH30</accession>
<comment type="subunit">
    <text evidence="7">Component of the dolichol-phosphate mannose (DPM) synthase complex.</text>
</comment>
<dbReference type="Proteomes" id="UP000001997">
    <property type="component" value="Unassembled WGS sequence"/>
</dbReference>
<comment type="pathway">
    <text evidence="7">Protein modification; protein glycosylation.</text>
</comment>
<dbReference type="VEuPathDB" id="FungiDB:PGUG_02581"/>
<evidence type="ECO:0000256" key="4">
    <source>
        <dbReference type="ARBA" id="ARBA00022824"/>
    </source>
</evidence>
<dbReference type="STRING" id="294746.A5DH30"/>
<evidence type="ECO:0000313" key="8">
    <source>
        <dbReference type="EMBL" id="EDK38483.1"/>
    </source>
</evidence>
<dbReference type="RefSeq" id="XP_001484852.1">
    <property type="nucleotide sequence ID" value="XM_001484802.1"/>
</dbReference>
<dbReference type="EMBL" id="CH408157">
    <property type="protein sequence ID" value="EDK38483.1"/>
    <property type="molecule type" value="Genomic_DNA"/>
</dbReference>
<dbReference type="OMA" id="DCPEAYT"/>
<evidence type="ECO:0000256" key="3">
    <source>
        <dbReference type="ARBA" id="ARBA00022692"/>
    </source>
</evidence>
<dbReference type="GO" id="GO:0006506">
    <property type="term" value="P:GPI anchor biosynthetic process"/>
    <property type="evidence" value="ECO:0007669"/>
    <property type="project" value="TreeGrafter"/>
</dbReference>
<reference evidence="8 9" key="1">
    <citation type="journal article" date="2009" name="Nature">
        <title>Evolution of pathogenicity and sexual reproduction in eight Candida genomes.</title>
        <authorList>
            <person name="Butler G."/>
            <person name="Rasmussen M.D."/>
            <person name="Lin M.F."/>
            <person name="Santos M.A."/>
            <person name="Sakthikumar S."/>
            <person name="Munro C.A."/>
            <person name="Rheinbay E."/>
            <person name="Grabherr M."/>
            <person name="Forche A."/>
            <person name="Reedy J.L."/>
            <person name="Agrafioti I."/>
            <person name="Arnaud M.B."/>
            <person name="Bates S."/>
            <person name="Brown A.J."/>
            <person name="Brunke S."/>
            <person name="Costanzo M.C."/>
            <person name="Fitzpatrick D.A."/>
            <person name="de Groot P.W."/>
            <person name="Harris D."/>
            <person name="Hoyer L.L."/>
            <person name="Hube B."/>
            <person name="Klis F.M."/>
            <person name="Kodira C."/>
            <person name="Lennard N."/>
            <person name="Logue M.E."/>
            <person name="Martin R."/>
            <person name="Neiman A.M."/>
            <person name="Nikolaou E."/>
            <person name="Quail M.A."/>
            <person name="Quinn J."/>
            <person name="Santos M.C."/>
            <person name="Schmitzberger F.F."/>
            <person name="Sherlock G."/>
            <person name="Shah P."/>
            <person name="Silverstein K.A."/>
            <person name="Skrzypek M.S."/>
            <person name="Soll D."/>
            <person name="Staggs R."/>
            <person name="Stansfield I."/>
            <person name="Stumpf M.P."/>
            <person name="Sudbery P.E."/>
            <person name="Srikantha T."/>
            <person name="Zeng Q."/>
            <person name="Berman J."/>
            <person name="Berriman M."/>
            <person name="Heitman J."/>
            <person name="Gow N.A."/>
            <person name="Lorenz M.C."/>
            <person name="Birren B.W."/>
            <person name="Kellis M."/>
            <person name="Cuomo C.A."/>
        </authorList>
    </citation>
    <scope>NUCLEOTIDE SEQUENCE [LARGE SCALE GENOMIC DNA]</scope>
    <source>
        <strain evidence="9">ATCC 6260 / CBS 566 / DSM 6381 / JCM 1539 / NBRC 10279 / NRRL Y-324</strain>
    </source>
</reference>
<dbReference type="eggNOG" id="KOG4841">
    <property type="taxonomic scope" value="Eukaryota"/>
</dbReference>
<dbReference type="Pfam" id="PF08285">
    <property type="entry name" value="DPM3"/>
    <property type="match status" value="1"/>
</dbReference>
<keyword evidence="3 7" id="KW-0812">Transmembrane</keyword>
<comment type="subcellular location">
    <subcellularLocation>
        <location evidence="1 7">Endoplasmic reticulum membrane</location>
        <topology evidence="1 7">Multi-pass membrane protein</topology>
    </subcellularLocation>
</comment>
<keyword evidence="5 7" id="KW-1133">Transmembrane helix</keyword>
<proteinExistence type="inferred from homology"/>
<dbReference type="OrthoDB" id="2014333at2759"/>
<dbReference type="AlphaFoldDB" id="A5DH30"/>
<sequence>MTKATETFVVLLALSAIYFALYTRTLPSPEKFHSEILPYIPYWCLVTFGSYSLATLGWGVLTFKDKEAKYEELLKQIDEAKSFYKSKGLQLD</sequence>
<protein>
    <recommendedName>
        <fullName evidence="7">Dolichol-phosphate mannosyltransferase subunit 3</fullName>
    </recommendedName>
</protein>
<keyword evidence="6 7" id="KW-0472">Membrane</keyword>
<evidence type="ECO:0000256" key="2">
    <source>
        <dbReference type="ARBA" id="ARBA00010430"/>
    </source>
</evidence>
<evidence type="ECO:0000313" key="9">
    <source>
        <dbReference type="Proteomes" id="UP000001997"/>
    </source>
</evidence>
<dbReference type="KEGG" id="pgu:PGUG_02581"/>
<dbReference type="GO" id="GO:0033185">
    <property type="term" value="C:dolichol-phosphate-mannose synthase complex"/>
    <property type="evidence" value="ECO:0007669"/>
    <property type="project" value="TreeGrafter"/>
</dbReference>
<organism evidence="8 9">
    <name type="scientific">Meyerozyma guilliermondii (strain ATCC 6260 / CBS 566 / DSM 6381 / JCM 1539 / NBRC 10279 / NRRL Y-324)</name>
    <name type="common">Yeast</name>
    <name type="synonym">Candida guilliermondii</name>
    <dbReference type="NCBI Taxonomy" id="294746"/>
    <lineage>
        <taxon>Eukaryota</taxon>
        <taxon>Fungi</taxon>
        <taxon>Dikarya</taxon>
        <taxon>Ascomycota</taxon>
        <taxon>Saccharomycotina</taxon>
        <taxon>Pichiomycetes</taxon>
        <taxon>Debaryomycetaceae</taxon>
        <taxon>Meyerozyma</taxon>
    </lineage>
</organism>
<evidence type="ECO:0000256" key="7">
    <source>
        <dbReference type="RuleBase" id="RU365085"/>
    </source>
</evidence>
<dbReference type="PANTHER" id="PTHR16433:SF0">
    <property type="entry name" value="DOLICHOL-PHOSPHATE MANNOSYLTRANSFERASE SUBUNIT 3"/>
    <property type="match status" value="1"/>
</dbReference>
<comment type="function">
    <text evidence="7">Stabilizer subunit of the dolichol-phosphate mannose (DPM) synthase complex; tethers catalytic subunit to the ER.</text>
</comment>
<dbReference type="UniPathway" id="UPA00378"/>
<feature type="transmembrane region" description="Helical" evidence="7">
    <location>
        <begin position="39"/>
        <end position="61"/>
    </location>
</feature>
<dbReference type="GeneID" id="5126663"/>
<dbReference type="InterPro" id="IPR013174">
    <property type="entry name" value="DPM3"/>
</dbReference>
<comment type="similarity">
    <text evidence="2 7">Belongs to the DPM3 family.</text>
</comment>
<evidence type="ECO:0000256" key="5">
    <source>
        <dbReference type="ARBA" id="ARBA00022989"/>
    </source>
</evidence>